<keyword evidence="4" id="KW-1185">Reference proteome</keyword>
<dbReference type="InterPro" id="IPR012495">
    <property type="entry name" value="TadE-like_dom"/>
</dbReference>
<comment type="caution">
    <text evidence="3">The sequence shown here is derived from an EMBL/GenBank/DDBJ whole genome shotgun (WGS) entry which is preliminary data.</text>
</comment>
<protein>
    <submittedName>
        <fullName evidence="3">TadE/TadG family type IV pilus assembly protein</fullName>
    </submittedName>
</protein>
<keyword evidence="1" id="KW-0812">Transmembrane</keyword>
<reference evidence="3 4" key="1">
    <citation type="submission" date="2024-09" db="EMBL/GenBank/DDBJ databases">
        <authorList>
            <person name="Sun Q."/>
            <person name="Mori K."/>
        </authorList>
    </citation>
    <scope>NUCLEOTIDE SEQUENCE [LARGE SCALE GENOMIC DNA]</scope>
    <source>
        <strain evidence="3 4">TBRC 1851</strain>
    </source>
</reference>
<organism evidence="3 4">
    <name type="scientific">Sphaerimonospora cavernae</name>
    <dbReference type="NCBI Taxonomy" id="1740611"/>
    <lineage>
        <taxon>Bacteria</taxon>
        <taxon>Bacillati</taxon>
        <taxon>Actinomycetota</taxon>
        <taxon>Actinomycetes</taxon>
        <taxon>Streptosporangiales</taxon>
        <taxon>Streptosporangiaceae</taxon>
        <taxon>Sphaerimonospora</taxon>
    </lineage>
</organism>
<dbReference type="RefSeq" id="WP_394302938.1">
    <property type="nucleotide sequence ID" value="NZ_JBHMQT010000044.1"/>
</dbReference>
<dbReference type="Proteomes" id="UP001589870">
    <property type="component" value="Unassembled WGS sequence"/>
</dbReference>
<accession>A0ABV6U9N3</accession>
<sequence length="149" mass="15940">MSSEPRDRSSGRRAASERGATVIELAMLMPVILAVVLLVVQFTLWFHGRQVADAAAREGARIARAAGTSDGWQSGAEAKARQIIQAVGPKLLRNAQVQAWEKGDQRGVDVTATAVQVVPLLPETTFEVTAHFGGPIECFRPDDGSEGCE</sequence>
<keyword evidence="1" id="KW-0472">Membrane</keyword>
<name>A0ABV6U9N3_9ACTN</name>
<proteinExistence type="predicted"/>
<evidence type="ECO:0000313" key="4">
    <source>
        <dbReference type="Proteomes" id="UP001589870"/>
    </source>
</evidence>
<feature type="domain" description="TadE-like" evidence="2">
    <location>
        <begin position="19"/>
        <end position="61"/>
    </location>
</feature>
<evidence type="ECO:0000259" key="2">
    <source>
        <dbReference type="Pfam" id="PF07811"/>
    </source>
</evidence>
<feature type="transmembrane region" description="Helical" evidence="1">
    <location>
        <begin position="21"/>
        <end position="46"/>
    </location>
</feature>
<evidence type="ECO:0000313" key="3">
    <source>
        <dbReference type="EMBL" id="MFC0864896.1"/>
    </source>
</evidence>
<keyword evidence="1" id="KW-1133">Transmembrane helix</keyword>
<evidence type="ECO:0000256" key="1">
    <source>
        <dbReference type="SAM" id="Phobius"/>
    </source>
</evidence>
<dbReference type="Pfam" id="PF07811">
    <property type="entry name" value="TadE"/>
    <property type="match status" value="1"/>
</dbReference>
<gene>
    <name evidence="3" type="ORF">ACFHYQ_21620</name>
</gene>
<dbReference type="EMBL" id="JBHMQT010000044">
    <property type="protein sequence ID" value="MFC0864896.1"/>
    <property type="molecule type" value="Genomic_DNA"/>
</dbReference>